<dbReference type="EMBL" id="JADGJH010000199">
    <property type="protein sequence ID" value="KAJ3134098.1"/>
    <property type="molecule type" value="Genomic_DNA"/>
</dbReference>
<comment type="caution">
    <text evidence="3">The sequence shown here is derived from an EMBL/GenBank/DDBJ whole genome shotgun (WGS) entry which is preliminary data.</text>
</comment>
<sequence>MLANKLDQVDIYLQQQAELREVLRKGFMHLAEAKYILGPAVISSDSYDRRMQATRFWSDSSSEDQGDDCELEDTNKAKAKQTEAITVSTLRQRKGITQVVQRNGADNDSAKPNEELEVDHSKEKDRKAKERAKRLRDPLYMFTALPPKSLRDAQDCFKRVVSLLENFREPLEQLSKES</sequence>
<dbReference type="PANTHER" id="PTHR31996">
    <property type="entry name" value="COILED-COIL DOMAIN-CONTAINING PROTEIN 115"/>
    <property type="match status" value="1"/>
</dbReference>
<dbReference type="GO" id="GO:0051082">
    <property type="term" value="F:unfolded protein binding"/>
    <property type="evidence" value="ECO:0007669"/>
    <property type="project" value="TreeGrafter"/>
</dbReference>
<gene>
    <name evidence="3" type="ORF">HK100_003839</name>
</gene>
<keyword evidence="4" id="KW-1185">Reference proteome</keyword>
<dbReference type="GO" id="GO:1990871">
    <property type="term" value="C:Vma12-Vma22 assembly complex"/>
    <property type="evidence" value="ECO:0007669"/>
    <property type="project" value="TreeGrafter"/>
</dbReference>
<proteinExistence type="predicted"/>
<dbReference type="InterPro" id="IPR040357">
    <property type="entry name" value="Vma22/CCDC115"/>
</dbReference>
<evidence type="ECO:0000313" key="4">
    <source>
        <dbReference type="Proteomes" id="UP001211907"/>
    </source>
</evidence>
<evidence type="ECO:0000313" key="3">
    <source>
        <dbReference type="EMBL" id="KAJ3134098.1"/>
    </source>
</evidence>
<accession>A0AAD5T7K7</accession>
<reference evidence="3" key="1">
    <citation type="submission" date="2020-05" db="EMBL/GenBank/DDBJ databases">
        <title>Phylogenomic resolution of chytrid fungi.</title>
        <authorList>
            <person name="Stajich J.E."/>
            <person name="Amses K."/>
            <person name="Simmons R."/>
            <person name="Seto K."/>
            <person name="Myers J."/>
            <person name="Bonds A."/>
            <person name="Quandt C.A."/>
            <person name="Barry K."/>
            <person name="Liu P."/>
            <person name="Grigoriev I."/>
            <person name="Longcore J.E."/>
            <person name="James T.Y."/>
        </authorList>
    </citation>
    <scope>NUCLEOTIDE SEQUENCE</scope>
    <source>
        <strain evidence="3">JEL0513</strain>
    </source>
</reference>
<dbReference type="Pfam" id="PF21730">
    <property type="entry name" value="Vma22_CCDC115"/>
    <property type="match status" value="1"/>
</dbReference>
<organism evidence="3 4">
    <name type="scientific">Physocladia obscura</name>
    <dbReference type="NCBI Taxonomy" id="109957"/>
    <lineage>
        <taxon>Eukaryota</taxon>
        <taxon>Fungi</taxon>
        <taxon>Fungi incertae sedis</taxon>
        <taxon>Chytridiomycota</taxon>
        <taxon>Chytridiomycota incertae sedis</taxon>
        <taxon>Chytridiomycetes</taxon>
        <taxon>Chytridiales</taxon>
        <taxon>Chytriomycetaceae</taxon>
        <taxon>Physocladia</taxon>
    </lineage>
</organism>
<protein>
    <recommendedName>
        <fullName evidence="1">Vacuolar ATPase assembly protein VMA22</fullName>
    </recommendedName>
</protein>
<dbReference type="Proteomes" id="UP001211907">
    <property type="component" value="Unassembled WGS sequence"/>
</dbReference>
<feature type="region of interest" description="Disordered" evidence="2">
    <location>
        <begin position="96"/>
        <end position="132"/>
    </location>
</feature>
<feature type="compositionally biased region" description="Basic and acidic residues" evidence="2">
    <location>
        <begin position="108"/>
        <end position="128"/>
    </location>
</feature>
<feature type="compositionally biased region" description="Acidic residues" evidence="2">
    <location>
        <begin position="61"/>
        <end position="72"/>
    </location>
</feature>
<feature type="region of interest" description="Disordered" evidence="2">
    <location>
        <begin position="57"/>
        <end position="77"/>
    </location>
</feature>
<dbReference type="GO" id="GO:0070072">
    <property type="term" value="P:vacuolar proton-transporting V-type ATPase complex assembly"/>
    <property type="evidence" value="ECO:0007669"/>
    <property type="project" value="InterPro"/>
</dbReference>
<dbReference type="AlphaFoldDB" id="A0AAD5T7K7"/>
<evidence type="ECO:0000256" key="1">
    <source>
        <dbReference type="ARBA" id="ARBA00093634"/>
    </source>
</evidence>
<evidence type="ECO:0000256" key="2">
    <source>
        <dbReference type="SAM" id="MobiDB-lite"/>
    </source>
</evidence>
<dbReference type="PANTHER" id="PTHR31996:SF2">
    <property type="entry name" value="COILED-COIL DOMAIN-CONTAINING PROTEIN 115"/>
    <property type="match status" value="1"/>
</dbReference>
<name>A0AAD5T7K7_9FUNG</name>